<dbReference type="Proteomes" id="UP001595939">
    <property type="component" value="Unassembled WGS sequence"/>
</dbReference>
<gene>
    <name evidence="2" type="ORF">ACFO0P_15235</name>
</gene>
<evidence type="ECO:0000256" key="1">
    <source>
        <dbReference type="SAM" id="Phobius"/>
    </source>
</evidence>
<keyword evidence="1" id="KW-0472">Membrane</keyword>
<evidence type="ECO:0008006" key="4">
    <source>
        <dbReference type="Google" id="ProtNLM"/>
    </source>
</evidence>
<evidence type="ECO:0000313" key="3">
    <source>
        <dbReference type="Proteomes" id="UP001595939"/>
    </source>
</evidence>
<proteinExistence type="predicted"/>
<keyword evidence="1" id="KW-0812">Transmembrane</keyword>
<organism evidence="2 3">
    <name type="scientific">Deinococcus sonorensis</name>
    <dbReference type="NCBI Taxonomy" id="309891"/>
    <lineage>
        <taxon>Bacteria</taxon>
        <taxon>Thermotogati</taxon>
        <taxon>Deinococcota</taxon>
        <taxon>Deinococci</taxon>
        <taxon>Deinococcales</taxon>
        <taxon>Deinococcaceae</taxon>
        <taxon>Deinococcus</taxon>
    </lineage>
</organism>
<keyword evidence="3" id="KW-1185">Reference proteome</keyword>
<comment type="caution">
    <text evidence="2">The sequence shown here is derived from an EMBL/GenBank/DDBJ whole genome shotgun (WGS) entry which is preliminary data.</text>
</comment>
<dbReference type="EMBL" id="JBHSEG010000008">
    <property type="protein sequence ID" value="MFC4455131.1"/>
    <property type="molecule type" value="Genomic_DNA"/>
</dbReference>
<keyword evidence="1" id="KW-1133">Transmembrane helix</keyword>
<reference evidence="3" key="1">
    <citation type="journal article" date="2019" name="Int. J. Syst. Evol. Microbiol.">
        <title>The Global Catalogue of Microorganisms (GCM) 10K type strain sequencing project: providing services to taxonomists for standard genome sequencing and annotation.</title>
        <authorList>
            <consortium name="The Broad Institute Genomics Platform"/>
            <consortium name="The Broad Institute Genome Sequencing Center for Infectious Disease"/>
            <person name="Wu L."/>
            <person name="Ma J."/>
        </authorList>
    </citation>
    <scope>NUCLEOTIDE SEQUENCE [LARGE SCALE GENOMIC DNA]</scope>
    <source>
        <strain evidence="3">CCUG 39970</strain>
    </source>
</reference>
<dbReference type="RefSeq" id="WP_380129849.1">
    <property type="nucleotide sequence ID" value="NZ_JBHSEG010000008.1"/>
</dbReference>
<accession>A0ABV8Y9U8</accession>
<protein>
    <recommendedName>
        <fullName evidence="4">Transposase</fullName>
    </recommendedName>
</protein>
<sequence length="53" mass="6011">MEVMLLVHKKHTATRKRPQEKRDRVNALTAWIDLAAKLALLVGALAELIHKLV</sequence>
<evidence type="ECO:0000313" key="2">
    <source>
        <dbReference type="EMBL" id="MFC4455131.1"/>
    </source>
</evidence>
<name>A0ABV8Y9U8_9DEIO</name>
<feature type="transmembrane region" description="Helical" evidence="1">
    <location>
        <begin position="25"/>
        <end position="46"/>
    </location>
</feature>